<dbReference type="PRINTS" id="PR00705">
    <property type="entry name" value="PAPAIN"/>
</dbReference>
<dbReference type="CDD" id="cd02248">
    <property type="entry name" value="Peptidase_C1A"/>
    <property type="match status" value="1"/>
</dbReference>
<comment type="similarity">
    <text evidence="1">Belongs to the peptidase C1 family.</text>
</comment>
<dbReference type="InterPro" id="IPR013128">
    <property type="entry name" value="Peptidase_C1A"/>
</dbReference>
<evidence type="ECO:0000256" key="1">
    <source>
        <dbReference type="ARBA" id="ARBA00008455"/>
    </source>
</evidence>
<dbReference type="InterPro" id="IPR038765">
    <property type="entry name" value="Papain-like_cys_pep_sf"/>
</dbReference>
<dbReference type="Pfam" id="PF00112">
    <property type="entry name" value="Peptidase_C1"/>
    <property type="match status" value="1"/>
</dbReference>
<accession>A0A7S1EV88</accession>
<evidence type="ECO:0000259" key="4">
    <source>
        <dbReference type="SMART" id="SM00645"/>
    </source>
</evidence>
<dbReference type="Gene3D" id="3.90.70.10">
    <property type="entry name" value="Cysteine proteinases"/>
    <property type="match status" value="1"/>
</dbReference>
<dbReference type="SMART" id="SM00645">
    <property type="entry name" value="Pept_C1"/>
    <property type="match status" value="1"/>
</dbReference>
<dbReference type="InterPro" id="IPR025660">
    <property type="entry name" value="Pept_his_AS"/>
</dbReference>
<dbReference type="GO" id="GO:0008234">
    <property type="term" value="F:cysteine-type peptidase activity"/>
    <property type="evidence" value="ECO:0007669"/>
    <property type="project" value="InterPro"/>
</dbReference>
<dbReference type="InterPro" id="IPR013201">
    <property type="entry name" value="Prot_inhib_I29"/>
</dbReference>
<evidence type="ECO:0000256" key="2">
    <source>
        <dbReference type="ARBA" id="ARBA00023145"/>
    </source>
</evidence>
<gene>
    <name evidence="6" type="ORF">NSCI0253_LOCUS286</name>
</gene>
<dbReference type="PROSITE" id="PS00139">
    <property type="entry name" value="THIOL_PROTEASE_CYS"/>
    <property type="match status" value="1"/>
</dbReference>
<dbReference type="PROSITE" id="PS00639">
    <property type="entry name" value="THIOL_PROTEASE_HIS"/>
    <property type="match status" value="1"/>
</dbReference>
<dbReference type="GO" id="GO:0006508">
    <property type="term" value="P:proteolysis"/>
    <property type="evidence" value="ECO:0007669"/>
    <property type="project" value="InterPro"/>
</dbReference>
<sequence length="342" mass="37271">MVVLPLGLVALSVADPILWEMWKETFGIDYDTADEGVRYSNFQHNVRFIQEENGKGLSYKLGVNQFSALTHEDFLAQHMGFRKPTGEYGAVPNIGNHTWDGTPLPDSVDWVQRGAVTHVKDQGQCGSCWSFSTTGSIEGAYQIATGKLVSVSEQQFVDCDFGLPFPSLRNMGCHGGQMDLAFHWAKNQALCTEESYSYEAKKDECRSSSCTVGIPQGVVVGHKDVAWLPMWIPSPEINMKSAVAQQPVSVAIEADRPVFQNYASGVLKGLCGSGLDHGVLVVGYGTHPSDGKYWKVKNSWGATWGMEGFVLLKRGTGLAKTNGECGILKEPTYPIIGTPVVV</sequence>
<evidence type="ECO:0000259" key="5">
    <source>
        <dbReference type="SMART" id="SM00848"/>
    </source>
</evidence>
<protein>
    <submittedName>
        <fullName evidence="6">Uncharacterized protein</fullName>
    </submittedName>
</protein>
<name>A0A7S1EV88_NOCSC</name>
<keyword evidence="2" id="KW-0865">Zymogen</keyword>
<proteinExistence type="inferred from homology"/>
<dbReference type="EMBL" id="HBFQ01000446">
    <property type="protein sequence ID" value="CAD8825940.1"/>
    <property type="molecule type" value="Transcribed_RNA"/>
</dbReference>
<feature type="domain" description="Peptidase C1A papain C-terminal" evidence="4">
    <location>
        <begin position="104"/>
        <end position="335"/>
    </location>
</feature>
<dbReference type="Pfam" id="PF08246">
    <property type="entry name" value="Inhibitor_I29"/>
    <property type="match status" value="1"/>
</dbReference>
<evidence type="ECO:0000256" key="3">
    <source>
        <dbReference type="ARBA" id="ARBA00023157"/>
    </source>
</evidence>
<dbReference type="PANTHER" id="PTHR12411">
    <property type="entry name" value="CYSTEINE PROTEASE FAMILY C1-RELATED"/>
    <property type="match status" value="1"/>
</dbReference>
<dbReference type="FunFam" id="3.90.70.10:FF:000332">
    <property type="entry name" value="Cathepsin L1"/>
    <property type="match status" value="1"/>
</dbReference>
<evidence type="ECO:0000313" key="6">
    <source>
        <dbReference type="EMBL" id="CAD8825940.1"/>
    </source>
</evidence>
<reference evidence="6" key="1">
    <citation type="submission" date="2021-01" db="EMBL/GenBank/DDBJ databases">
        <authorList>
            <person name="Corre E."/>
            <person name="Pelletier E."/>
            <person name="Niang G."/>
            <person name="Scheremetjew M."/>
            <person name="Finn R."/>
            <person name="Kale V."/>
            <person name="Holt S."/>
            <person name="Cochrane G."/>
            <person name="Meng A."/>
            <person name="Brown T."/>
            <person name="Cohen L."/>
        </authorList>
    </citation>
    <scope>NUCLEOTIDE SEQUENCE</scope>
</reference>
<dbReference type="SMART" id="SM00848">
    <property type="entry name" value="Inhibitor_I29"/>
    <property type="match status" value="1"/>
</dbReference>
<dbReference type="InterPro" id="IPR000169">
    <property type="entry name" value="Pept_cys_AS"/>
</dbReference>
<feature type="domain" description="Cathepsin propeptide inhibitor" evidence="5">
    <location>
        <begin position="19"/>
        <end position="74"/>
    </location>
</feature>
<keyword evidence="3" id="KW-1015">Disulfide bond</keyword>
<dbReference type="AlphaFoldDB" id="A0A7S1EV88"/>
<dbReference type="InterPro" id="IPR000668">
    <property type="entry name" value="Peptidase_C1A_C"/>
</dbReference>
<dbReference type="SUPFAM" id="SSF54001">
    <property type="entry name" value="Cysteine proteinases"/>
    <property type="match status" value="1"/>
</dbReference>
<organism evidence="6">
    <name type="scientific">Noctiluca scintillans</name>
    <name type="common">Sea sparkle</name>
    <name type="synonym">Red tide dinoflagellate</name>
    <dbReference type="NCBI Taxonomy" id="2966"/>
    <lineage>
        <taxon>Eukaryota</taxon>
        <taxon>Sar</taxon>
        <taxon>Alveolata</taxon>
        <taxon>Dinophyceae</taxon>
        <taxon>Noctilucales</taxon>
        <taxon>Noctilucaceae</taxon>
        <taxon>Noctiluca</taxon>
    </lineage>
</organism>
<dbReference type="InterPro" id="IPR039417">
    <property type="entry name" value="Peptidase_C1A_papain-like"/>
</dbReference>